<dbReference type="AlphaFoldDB" id="A0A7U2NHZ6"/>
<proteinExistence type="predicted"/>
<accession>A0A7U2NHZ6</accession>
<sequence length="56" mass="6501">MGTMQGDALIMANFSINPKELQVTQWGEYYAKAIWLEEWRLKNQAEMFKNLFGGSD</sequence>
<gene>
    <name evidence="1" type="ORF">H0H26_06800</name>
</gene>
<organism evidence="1 2">
    <name type="scientific">Flavobacterium psychrophilum</name>
    <dbReference type="NCBI Taxonomy" id="96345"/>
    <lineage>
        <taxon>Bacteria</taxon>
        <taxon>Pseudomonadati</taxon>
        <taxon>Bacteroidota</taxon>
        <taxon>Flavobacteriia</taxon>
        <taxon>Flavobacteriales</taxon>
        <taxon>Flavobacteriaceae</taxon>
        <taxon>Flavobacterium</taxon>
    </lineage>
</organism>
<name>A0A7U2NHZ6_FLAPS</name>
<evidence type="ECO:0000313" key="1">
    <source>
        <dbReference type="EMBL" id="QRE05288.1"/>
    </source>
</evidence>
<dbReference type="EMBL" id="CP059075">
    <property type="protein sequence ID" value="QRE05288.1"/>
    <property type="molecule type" value="Genomic_DNA"/>
</dbReference>
<protein>
    <submittedName>
        <fullName evidence="1">Uncharacterized protein</fullName>
    </submittedName>
</protein>
<evidence type="ECO:0000313" key="2">
    <source>
        <dbReference type="Proteomes" id="UP000596329"/>
    </source>
</evidence>
<reference evidence="1 2" key="1">
    <citation type="submission" date="2020-07" db="EMBL/GenBank/DDBJ databases">
        <title>Genomic characterization of Flavobacterium psychrophilum strains.</title>
        <authorList>
            <person name="Castillo D."/>
            <person name="Jorgensen J."/>
            <person name="Middelboe M."/>
        </authorList>
    </citation>
    <scope>NUCLEOTIDE SEQUENCE [LARGE SCALE GENOMIC DNA]</scope>
    <source>
        <strain evidence="1 2">FPS-R7</strain>
    </source>
</reference>
<dbReference type="Proteomes" id="UP000596329">
    <property type="component" value="Chromosome"/>
</dbReference>
<dbReference type="RefSeq" id="WP_165607166.1">
    <property type="nucleotide sequence ID" value="NZ_CP059075.1"/>
</dbReference>